<dbReference type="EMBL" id="MABQ02000012">
    <property type="protein sequence ID" value="PCD21788.1"/>
    <property type="molecule type" value="Genomic_DNA"/>
</dbReference>
<accession>A0A2H3G1J4</accession>
<dbReference type="Proteomes" id="UP000219602">
    <property type="component" value="Chromosome RC"/>
</dbReference>
<gene>
    <name evidence="2" type="ORF">AU210_015591</name>
</gene>
<evidence type="ECO:0000259" key="1">
    <source>
        <dbReference type="Pfam" id="PF14420"/>
    </source>
</evidence>
<dbReference type="PANTHER" id="PTHR38788">
    <property type="entry name" value="CLR5 DOMAIN-CONTAINING PROTEIN"/>
    <property type="match status" value="1"/>
</dbReference>
<sequence>MDWENTSEHDLEIAVYLSLPQPEHPDYAAPGHLINYNDNMIIDNPQINLYDFSYNRSVEPNPISPFQYQQPVHVGIDSTMLGFNHVDYAHSGTHHLSFHTAGLSFHQDFAQMALSLVDSSYFAQAMPSEAVQQRRRFDRTSDSDWEARKKEIKQIYIKDNLSLKETMKRLEGSWIQSPTAIMYKKRFKSWGAEFQKNMTRSNAIFIPNEDERQPRRRQAQEQRNISIAGPPTHQMIVPTASLPNLEMPLEAFVNNIRTFLGRVFAKSANSWRVDKFNFQSTSASPRWTKSWELLFHQSQEASILARGERKGNLKFMLEDILFSIRARFITEANPLERNDPYALVYFFRILMEFHDIRRRGSQRMEINRQDLLRVILGKTSSFADELPREHPLAGFLDLVKTPLQESQLEPTRFRFIEFLSWSHSQILRAFKAQMNDANHPVILNMTAYHLSTWRTYVPTGISLRAEYEILQCNSEFLDPSSEEAIKLLLDYATMVSNNSQGLDLQLVGIMEELHGHSLNWILRQTQLQFQPTTYAFIFSTEWLSNKAYEFPKYLYSSSYEYLDEAIEILRHGDSDCCIWAASFSKRMKLWFKNSNQKEKFQFEIKRLHHLTAGLETSAVLASPRMRNPGESRRKHRTARRKMEEQKVFELCRL</sequence>
<dbReference type="InterPro" id="IPR025676">
    <property type="entry name" value="Clr5_dom"/>
</dbReference>
<evidence type="ECO:0000313" key="3">
    <source>
        <dbReference type="Proteomes" id="UP000219602"/>
    </source>
</evidence>
<proteinExistence type="predicted"/>
<name>A0A2H3G1J4_FUSOX</name>
<reference evidence="2 3" key="2">
    <citation type="journal article" date="2017" name="Sci. Rep.">
        <title>A mobile pathogenicity chromosome in Fusarium oxysporum for infection of multiple cucurbit species.</title>
        <authorList>
            <person name="van Dam P."/>
            <person name="Fokkens L."/>
            <person name="Ayukawa Y."/>
            <person name="van der Gragt M."/>
            <person name="Ter Horst A."/>
            <person name="Brankovics B."/>
            <person name="Houterman P.M."/>
            <person name="Arie T."/>
            <person name="Rep M."/>
        </authorList>
    </citation>
    <scope>NUCLEOTIDE SEQUENCE [LARGE SCALE GENOMIC DNA]</scope>
    <source>
        <strain evidence="2 3">Forc016</strain>
    </source>
</reference>
<dbReference type="AlphaFoldDB" id="A0A2H3G1J4"/>
<comment type="caution">
    <text evidence="2">The sequence shown here is derived from an EMBL/GenBank/DDBJ whole genome shotgun (WGS) entry which is preliminary data.</text>
</comment>
<organism evidence="2 3">
    <name type="scientific">Fusarium oxysporum f. sp. radicis-cucumerinum</name>
    <dbReference type="NCBI Taxonomy" id="327505"/>
    <lineage>
        <taxon>Eukaryota</taxon>
        <taxon>Fungi</taxon>
        <taxon>Dikarya</taxon>
        <taxon>Ascomycota</taxon>
        <taxon>Pezizomycotina</taxon>
        <taxon>Sordariomycetes</taxon>
        <taxon>Hypocreomycetidae</taxon>
        <taxon>Hypocreales</taxon>
        <taxon>Nectriaceae</taxon>
        <taxon>Fusarium</taxon>
        <taxon>Fusarium oxysporum species complex</taxon>
    </lineage>
</organism>
<dbReference type="Pfam" id="PF14420">
    <property type="entry name" value="Clr5"/>
    <property type="match status" value="1"/>
</dbReference>
<evidence type="ECO:0000313" key="2">
    <source>
        <dbReference type="EMBL" id="PCD21788.1"/>
    </source>
</evidence>
<feature type="domain" description="Clr5" evidence="1">
    <location>
        <begin position="141"/>
        <end position="191"/>
    </location>
</feature>
<protein>
    <recommendedName>
        <fullName evidence="1">Clr5 domain-containing protein</fullName>
    </recommendedName>
</protein>
<reference evidence="2 3" key="1">
    <citation type="journal article" date="2016" name="Environ. Microbiol.">
        <title>Effector profiles distinguish formae speciales of Fusarium oxysporum.</title>
        <authorList>
            <person name="van Dam P."/>
            <person name="Fokkens L."/>
            <person name="Schmidt S.M."/>
            <person name="Linmans J.H."/>
            <person name="Kistler H.C."/>
            <person name="Ma L.J."/>
            <person name="Rep M."/>
        </authorList>
    </citation>
    <scope>NUCLEOTIDE SEQUENCE [LARGE SCALE GENOMIC DNA]</scope>
    <source>
        <strain evidence="2 3">Forc016</strain>
    </source>
</reference>
<dbReference type="PANTHER" id="PTHR38788:SF3">
    <property type="entry name" value="CLR5 DOMAIN-CONTAINING PROTEIN"/>
    <property type="match status" value="1"/>
</dbReference>